<dbReference type="PANTHER" id="PTHR19336:SF9">
    <property type="entry name" value="SPINDLE POLE BODY PROTEIN PPC89"/>
    <property type="match status" value="1"/>
</dbReference>
<dbReference type="GO" id="GO:0042802">
    <property type="term" value="F:identical protein binding"/>
    <property type="evidence" value="ECO:0007669"/>
    <property type="project" value="InterPro"/>
</dbReference>
<evidence type="ECO:0000256" key="8">
    <source>
        <dbReference type="SAM" id="MobiDB-lite"/>
    </source>
</evidence>
<gene>
    <name evidence="12" type="primary">LOC110978854</name>
</gene>
<name>A0A8B7Y9C4_ACAPL</name>
<reference evidence="12" key="1">
    <citation type="submission" date="2025-08" db="UniProtKB">
        <authorList>
            <consortium name="RefSeq"/>
        </authorList>
    </citation>
    <scope>IDENTIFICATION</scope>
</reference>
<dbReference type="RefSeq" id="XP_022089843.1">
    <property type="nucleotide sequence ID" value="XM_022234151.1"/>
</dbReference>
<feature type="compositionally biased region" description="Basic residues" evidence="8">
    <location>
        <begin position="230"/>
        <end position="239"/>
    </location>
</feature>
<dbReference type="OMA" id="YMKQMIA"/>
<feature type="region of interest" description="Disordered" evidence="8">
    <location>
        <begin position="91"/>
        <end position="116"/>
    </location>
</feature>
<keyword evidence="6" id="KW-0206">Cytoskeleton</keyword>
<keyword evidence="3" id="KW-0963">Cytoplasm</keyword>
<feature type="region of interest" description="Disordered" evidence="8">
    <location>
        <begin position="411"/>
        <end position="430"/>
    </location>
</feature>
<dbReference type="KEGG" id="aplc:110978854"/>
<dbReference type="OrthoDB" id="76453at2759"/>
<dbReference type="Gene3D" id="1.20.58.90">
    <property type="match status" value="1"/>
</dbReference>
<proteinExistence type="inferred from homology"/>
<dbReference type="Proteomes" id="UP000694845">
    <property type="component" value="Unplaced"/>
</dbReference>
<feature type="domain" description="Cep57 centrosome microtubule-binding" evidence="9">
    <location>
        <begin position="327"/>
        <end position="398"/>
    </location>
</feature>
<evidence type="ECO:0000256" key="2">
    <source>
        <dbReference type="ARBA" id="ARBA00008179"/>
    </source>
</evidence>
<evidence type="ECO:0000256" key="7">
    <source>
        <dbReference type="SAM" id="Coils"/>
    </source>
</evidence>
<dbReference type="GO" id="GO:0008017">
    <property type="term" value="F:microtubule binding"/>
    <property type="evidence" value="ECO:0007669"/>
    <property type="project" value="InterPro"/>
</dbReference>
<comment type="subcellular location">
    <subcellularLocation>
        <location evidence="1">Cytoplasm</location>
        <location evidence="1">Cytoskeleton</location>
        <location evidence="1">Microtubule organizing center</location>
        <location evidence="1">Centrosome</location>
    </subcellularLocation>
</comment>
<keyword evidence="11" id="KW-1185">Reference proteome</keyword>
<evidence type="ECO:0000313" key="11">
    <source>
        <dbReference type="Proteomes" id="UP000694845"/>
    </source>
</evidence>
<feature type="region of interest" description="Disordered" evidence="8">
    <location>
        <begin position="223"/>
        <end position="260"/>
    </location>
</feature>
<dbReference type="CTD" id="9702"/>
<keyword evidence="5 7" id="KW-0175">Coiled coil</keyword>
<dbReference type="InterPro" id="IPR051756">
    <property type="entry name" value="Centrosomal_MT-associated"/>
</dbReference>
<dbReference type="InterPro" id="IPR025913">
    <property type="entry name" value="Cep57_CLD"/>
</dbReference>
<feature type="domain" description="Cep57 centrosome localisation" evidence="10">
    <location>
        <begin position="47"/>
        <end position="215"/>
    </location>
</feature>
<dbReference type="GO" id="GO:0005874">
    <property type="term" value="C:microtubule"/>
    <property type="evidence" value="ECO:0007669"/>
    <property type="project" value="UniProtKB-KW"/>
</dbReference>
<dbReference type="AlphaFoldDB" id="A0A8B7Y9C4"/>
<evidence type="ECO:0000256" key="1">
    <source>
        <dbReference type="ARBA" id="ARBA00004300"/>
    </source>
</evidence>
<dbReference type="Pfam" id="PF14073">
    <property type="entry name" value="Cep57_CLD"/>
    <property type="match status" value="1"/>
</dbReference>
<protein>
    <submittedName>
        <fullName evidence="12">Centrosomal protein of 57 kDa-like</fullName>
    </submittedName>
</protein>
<evidence type="ECO:0000259" key="9">
    <source>
        <dbReference type="Pfam" id="PF06657"/>
    </source>
</evidence>
<dbReference type="GeneID" id="110978854"/>
<accession>A0A8B7Y9C4</accession>
<feature type="coiled-coil region" evidence="7">
    <location>
        <begin position="45"/>
        <end position="79"/>
    </location>
</feature>
<dbReference type="GO" id="GO:0005813">
    <property type="term" value="C:centrosome"/>
    <property type="evidence" value="ECO:0007669"/>
    <property type="project" value="UniProtKB-SubCell"/>
</dbReference>
<keyword evidence="4" id="KW-0493">Microtubule</keyword>
<dbReference type="Pfam" id="PF06657">
    <property type="entry name" value="Cep57_MT_bd"/>
    <property type="match status" value="1"/>
</dbReference>
<evidence type="ECO:0000256" key="5">
    <source>
        <dbReference type="ARBA" id="ARBA00023054"/>
    </source>
</evidence>
<dbReference type="PANTHER" id="PTHR19336">
    <property type="entry name" value="UNCHARACTERIZED DUF1167"/>
    <property type="match status" value="1"/>
</dbReference>
<feature type="compositionally biased region" description="Polar residues" evidence="8">
    <location>
        <begin position="107"/>
        <end position="116"/>
    </location>
</feature>
<organism evidence="11 12">
    <name type="scientific">Acanthaster planci</name>
    <name type="common">Crown-of-thorns starfish</name>
    <dbReference type="NCBI Taxonomy" id="133434"/>
    <lineage>
        <taxon>Eukaryota</taxon>
        <taxon>Metazoa</taxon>
        <taxon>Echinodermata</taxon>
        <taxon>Eleutherozoa</taxon>
        <taxon>Asterozoa</taxon>
        <taxon>Asteroidea</taxon>
        <taxon>Valvatacea</taxon>
        <taxon>Valvatida</taxon>
        <taxon>Acanthasteridae</taxon>
        <taxon>Acanthaster</taxon>
    </lineage>
</organism>
<sequence length="482" mass="54311">MTSAGVAPESISSYQDYPSNLSLISDRYPVMRTPKRVNSAAESNNRAVISALLGLQEKIRRLEEERTEAEGNLKSLATETAHYRDLMKRQRAVKQTSDMPGSKETQELQGQLASAESRSQLLEKQLEYMRNMVRSAEQARDSALRQQELQSMQLTEKASEQVRVEEEKIRELEREQVKLKATQALAESKLQDLENKVKEEKHHREMQHSKEAHLQYWKVSDKALQGTSNKVKKPKKKKGPSTSIPASSKVHVPSHSKRPCSSRHLRLKMENVPFVAGKAVTPSHNVNVNMQSLIALMKTHHSAWCGNASVKKQPNRLKAMSKKSQALSSGTSSDSDLSDLLLGLQDEFGQLALEHQELTKQIQQTAELQLQDQLEQELAQIFSRMEAKGEQINKLKKHKQKIAKKVPNYSAKPKLEGRGRRSPSVPSRDGEVKVITTVTTKGSGIKTKSFKVITPDTKSNQRVLHNMKTLQTSLCKDDVTWD</sequence>
<evidence type="ECO:0000259" key="10">
    <source>
        <dbReference type="Pfam" id="PF14073"/>
    </source>
</evidence>
<evidence type="ECO:0000256" key="6">
    <source>
        <dbReference type="ARBA" id="ARBA00023212"/>
    </source>
</evidence>
<comment type="similarity">
    <text evidence="2">Belongs to the translokin family.</text>
</comment>
<evidence type="ECO:0000256" key="4">
    <source>
        <dbReference type="ARBA" id="ARBA00022701"/>
    </source>
</evidence>
<dbReference type="InterPro" id="IPR024957">
    <property type="entry name" value="Cep57_MT-bd_dom"/>
</dbReference>
<evidence type="ECO:0000313" key="12">
    <source>
        <dbReference type="RefSeq" id="XP_022089843.1"/>
    </source>
</evidence>
<evidence type="ECO:0000256" key="3">
    <source>
        <dbReference type="ARBA" id="ARBA00022490"/>
    </source>
</evidence>
<dbReference type="GO" id="GO:0043015">
    <property type="term" value="F:gamma-tubulin binding"/>
    <property type="evidence" value="ECO:0007669"/>
    <property type="project" value="InterPro"/>
</dbReference>